<evidence type="ECO:0000313" key="3">
    <source>
        <dbReference type="EMBL" id="ACZ26295.1"/>
    </source>
</evidence>
<feature type="region of interest" description="Disordered" evidence="1">
    <location>
        <begin position="68"/>
        <end position="112"/>
    </location>
</feature>
<feature type="region of interest" description="Disordered" evidence="1">
    <location>
        <begin position="22"/>
        <end position="47"/>
    </location>
</feature>
<sequence>MSKFLLAFAVIAVCLVAAQAGETDHSADKHGPGNANHAAKKPHTAQPSTYDFLDIGEDFADAWAVLRGNLGGQNGAGKPAVASASAGKIGNQKTASPPHGHASPTKPAPHKK</sequence>
<feature type="compositionally biased region" description="Basic and acidic residues" evidence="1">
    <location>
        <begin position="22"/>
        <end position="31"/>
    </location>
</feature>
<feature type="chain" id="PRO_5003024302" evidence="2">
    <location>
        <begin position="21"/>
        <end position="112"/>
    </location>
</feature>
<reference evidence="3" key="1">
    <citation type="submission" date="2009-11" db="EMBL/GenBank/DDBJ databases">
        <authorList>
            <person name="Chen M.-S."/>
        </authorList>
    </citation>
    <scope>NUCLEOTIDE SEQUENCE</scope>
</reference>
<dbReference type="AlphaFoldDB" id="D1MLP4"/>
<organism evidence="3">
    <name type="scientific">Mayetiola destructor</name>
    <name type="common">Hessian fly</name>
    <dbReference type="NCBI Taxonomy" id="39758"/>
    <lineage>
        <taxon>Eukaryota</taxon>
        <taxon>Metazoa</taxon>
        <taxon>Ecdysozoa</taxon>
        <taxon>Arthropoda</taxon>
        <taxon>Hexapoda</taxon>
        <taxon>Insecta</taxon>
        <taxon>Pterygota</taxon>
        <taxon>Neoptera</taxon>
        <taxon>Endopterygota</taxon>
        <taxon>Diptera</taxon>
        <taxon>Nematocera</taxon>
        <taxon>Sciaroidea</taxon>
        <taxon>Cecidomyiidae</taxon>
        <taxon>Mayetiola</taxon>
    </lineage>
</organism>
<evidence type="ECO:0000256" key="1">
    <source>
        <dbReference type="SAM" id="MobiDB-lite"/>
    </source>
</evidence>
<feature type="signal peptide" evidence="2">
    <location>
        <begin position="1"/>
        <end position="20"/>
    </location>
</feature>
<name>D1MLP4_MAYDE</name>
<keyword evidence="2" id="KW-0732">Signal</keyword>
<proteinExistence type="predicted"/>
<reference evidence="3" key="2">
    <citation type="journal article" date="2010" name="BMC Evol. Biol.">
        <title>Unusual conservation among genes encoding small secreted salivary gland proteins from a gall midge.</title>
        <authorList>
            <person name="Chen M.S."/>
            <person name="Liu X."/>
            <person name="Yang Z."/>
            <person name="Zhao H."/>
            <person name="Shukle R.H."/>
            <person name="Stuart J.J."/>
            <person name="Hulbert S."/>
        </authorList>
    </citation>
    <scope>NUCLEOTIDE SEQUENCE</scope>
</reference>
<evidence type="ECO:0000256" key="2">
    <source>
        <dbReference type="SAM" id="SignalP"/>
    </source>
</evidence>
<accession>D1MLP4</accession>
<dbReference type="EMBL" id="GU196316">
    <property type="protein sequence ID" value="ACZ26295.1"/>
    <property type="molecule type" value="Genomic_DNA"/>
</dbReference>
<protein>
    <submittedName>
        <fullName evidence="3">SSSGP-1D1</fullName>
    </submittedName>
</protein>